<dbReference type="PaxDb" id="55529-EKX31899"/>
<protein>
    <submittedName>
        <fullName evidence="3 4">Uncharacterized protein</fullName>
    </submittedName>
</protein>
<keyword evidence="1" id="KW-1133">Transmembrane helix</keyword>
<reference evidence="4" key="3">
    <citation type="submission" date="2016-03" db="UniProtKB">
        <authorList>
            <consortium name="EnsemblProtists"/>
        </authorList>
    </citation>
    <scope>IDENTIFICATION</scope>
</reference>
<evidence type="ECO:0000313" key="3">
    <source>
        <dbReference type="EMBL" id="EKX31899.1"/>
    </source>
</evidence>
<gene>
    <name evidence="3" type="ORF">GUITHDRAFT_149001</name>
</gene>
<reference evidence="5" key="2">
    <citation type="submission" date="2012-11" db="EMBL/GenBank/DDBJ databases">
        <authorList>
            <person name="Kuo A."/>
            <person name="Curtis B.A."/>
            <person name="Tanifuji G."/>
            <person name="Burki F."/>
            <person name="Gruber A."/>
            <person name="Irimia M."/>
            <person name="Maruyama S."/>
            <person name="Arias M.C."/>
            <person name="Ball S.G."/>
            <person name="Gile G.H."/>
            <person name="Hirakawa Y."/>
            <person name="Hopkins J.F."/>
            <person name="Rensing S.A."/>
            <person name="Schmutz J."/>
            <person name="Symeonidi A."/>
            <person name="Elias M."/>
            <person name="Eveleigh R.J."/>
            <person name="Herman E.K."/>
            <person name="Klute M.J."/>
            <person name="Nakayama T."/>
            <person name="Obornik M."/>
            <person name="Reyes-Prieto A."/>
            <person name="Armbrust E.V."/>
            <person name="Aves S.J."/>
            <person name="Beiko R.G."/>
            <person name="Coutinho P."/>
            <person name="Dacks J.B."/>
            <person name="Durnford D.G."/>
            <person name="Fast N.M."/>
            <person name="Green B.R."/>
            <person name="Grisdale C."/>
            <person name="Hempe F."/>
            <person name="Henrissat B."/>
            <person name="Hoppner M.P."/>
            <person name="Ishida K.-I."/>
            <person name="Kim E."/>
            <person name="Koreny L."/>
            <person name="Kroth P.G."/>
            <person name="Liu Y."/>
            <person name="Malik S.-B."/>
            <person name="Maier U.G."/>
            <person name="McRose D."/>
            <person name="Mock T."/>
            <person name="Neilson J.A."/>
            <person name="Onodera N.T."/>
            <person name="Poole A.M."/>
            <person name="Pritham E.J."/>
            <person name="Richards T.A."/>
            <person name="Rocap G."/>
            <person name="Roy S.W."/>
            <person name="Sarai C."/>
            <person name="Schaack S."/>
            <person name="Shirato S."/>
            <person name="Slamovits C.H."/>
            <person name="Spencer D.F."/>
            <person name="Suzuki S."/>
            <person name="Worden A.Z."/>
            <person name="Zauner S."/>
            <person name="Barry K."/>
            <person name="Bell C."/>
            <person name="Bharti A.K."/>
            <person name="Crow J.A."/>
            <person name="Grimwood J."/>
            <person name="Kramer R."/>
            <person name="Lindquist E."/>
            <person name="Lucas S."/>
            <person name="Salamov A."/>
            <person name="McFadden G.I."/>
            <person name="Lane C.E."/>
            <person name="Keeling P.J."/>
            <person name="Gray M.W."/>
            <person name="Grigoriev I.V."/>
            <person name="Archibald J.M."/>
        </authorList>
    </citation>
    <scope>NUCLEOTIDE SEQUENCE</scope>
    <source>
        <strain evidence="5">CCMP2712</strain>
    </source>
</reference>
<dbReference type="RefSeq" id="XP_005818879.1">
    <property type="nucleotide sequence ID" value="XM_005818822.1"/>
</dbReference>
<reference evidence="3 5" key="1">
    <citation type="journal article" date="2012" name="Nature">
        <title>Algal genomes reveal evolutionary mosaicism and the fate of nucleomorphs.</title>
        <authorList>
            <consortium name="DOE Joint Genome Institute"/>
            <person name="Curtis B.A."/>
            <person name="Tanifuji G."/>
            <person name="Burki F."/>
            <person name="Gruber A."/>
            <person name="Irimia M."/>
            <person name="Maruyama S."/>
            <person name="Arias M.C."/>
            <person name="Ball S.G."/>
            <person name="Gile G.H."/>
            <person name="Hirakawa Y."/>
            <person name="Hopkins J.F."/>
            <person name="Kuo A."/>
            <person name="Rensing S.A."/>
            <person name="Schmutz J."/>
            <person name="Symeonidi A."/>
            <person name="Elias M."/>
            <person name="Eveleigh R.J."/>
            <person name="Herman E.K."/>
            <person name="Klute M.J."/>
            <person name="Nakayama T."/>
            <person name="Obornik M."/>
            <person name="Reyes-Prieto A."/>
            <person name="Armbrust E.V."/>
            <person name="Aves S.J."/>
            <person name="Beiko R.G."/>
            <person name="Coutinho P."/>
            <person name="Dacks J.B."/>
            <person name="Durnford D.G."/>
            <person name="Fast N.M."/>
            <person name="Green B.R."/>
            <person name="Grisdale C.J."/>
            <person name="Hempel F."/>
            <person name="Henrissat B."/>
            <person name="Hoppner M.P."/>
            <person name="Ishida K."/>
            <person name="Kim E."/>
            <person name="Koreny L."/>
            <person name="Kroth P.G."/>
            <person name="Liu Y."/>
            <person name="Malik S.B."/>
            <person name="Maier U.G."/>
            <person name="McRose D."/>
            <person name="Mock T."/>
            <person name="Neilson J.A."/>
            <person name="Onodera N.T."/>
            <person name="Poole A.M."/>
            <person name="Pritham E.J."/>
            <person name="Richards T.A."/>
            <person name="Rocap G."/>
            <person name="Roy S.W."/>
            <person name="Sarai C."/>
            <person name="Schaack S."/>
            <person name="Shirato S."/>
            <person name="Slamovits C.H."/>
            <person name="Spencer D.F."/>
            <person name="Suzuki S."/>
            <person name="Worden A.Z."/>
            <person name="Zauner S."/>
            <person name="Barry K."/>
            <person name="Bell C."/>
            <person name="Bharti A.K."/>
            <person name="Crow J.A."/>
            <person name="Grimwood J."/>
            <person name="Kramer R."/>
            <person name="Lindquist E."/>
            <person name="Lucas S."/>
            <person name="Salamov A."/>
            <person name="McFadden G.I."/>
            <person name="Lane C.E."/>
            <person name="Keeling P.J."/>
            <person name="Gray M.W."/>
            <person name="Grigoriev I.V."/>
            <person name="Archibald J.M."/>
        </authorList>
    </citation>
    <scope>NUCLEOTIDE SEQUENCE</scope>
    <source>
        <strain evidence="3 5">CCMP2712</strain>
    </source>
</reference>
<dbReference type="EnsemblProtists" id="EKX31899">
    <property type="protein sequence ID" value="EKX31899"/>
    <property type="gene ID" value="GUITHDRAFT_149001"/>
</dbReference>
<sequence length="1159" mass="124498">MSFNLSQALWLLALGVVGVLSAAASLDPEATIYITSKQDAPASSSSRRLLSSSQIDFVLSLTFDPILVGSYTSMKLQVTSMVDIHQLDNIAITLPGFSVDSDVQPDPTALGRDIGVDGFLGSDAARMSNFMENVKIVFNLRDLNNSLQVFKNFSFVKFAGISLSFSPCGRLAHSIAAGCATLDLKVTINQKLQSDDVIYLRLLDFSSSSGDIINGSVVSKRAGAPLGRSFSPIRRASWSQLDGLLMIHVDETIVSNEAIEVFVPSTFGLRFPLQGVTPGMWQARLGLSASWGNVGLFNFESCLHVPRSVLEFSRPVLREDTSVTFGVTLSFDLYPSDDIILELPLLPQPPLNQSVDLTEYLSVFHGEQKLSSTFSALFSPSSSLALQVEPSRVCQDVNTSSFSIVPSGLRCSGYETTCCVTSSWVNATQGSRLTLRSSRLLPQGSPLLFLVNRSFLLPPAPIPPKLESFSMDFSSQLWSGLRPPPFGPSSAVPVEVLQSVGDAPLFHLDFAPRVASSSSSLFIQVKTSSLLLPGERVLLLLSGFATNSTCELDVTANVSSSVKLRTASWSCTDETLLLEFAVPVAAGIQLDVNVSRLEELRIPASGVALNSPELRLSVQAMCGAVTARVVQCVGVGVVEKSEVTFTPPARAGEVAGVQLSLSYQSPLSPQDVVIFRLFGFSLAPQTPGDNLTCVNSSQTVASESARVGGEERSLVLPGWYLTMALSEEGTALLLLLSPNSTIPALELIQLQVPLCAGVQLPGEGVLASTRIEMMIDSSVRSVSWIPSSFPLIGKCDLTMDILFPSAGQVSPLAFRFSCSMPIARGESLSIRLPSFFLLNVSNSSLLDLTANLLAGNFSWNISWSSPTLIITANHLIPPYQLESLLLSSSAGLHLPPQGVQARSPLLTFSSDAQAGAIAETGGWSPGLGAFLLSYVGVSPARAGSNAEVVMLWELSADVLEGEDVVVDLREMLGGQLVGELSVSSKTGSEAQTLLAEFGMENLRSDENVFFDLLYQNNISFLSSISSSSSSSSFHVTAVDNNIPADFRQVLMDCCSPRTLIFMTGSKGLAAPHLFAHIIAFGSFAIARMLVERKEADPFNMQKLKLDLKTCMDVEVNEQLDLLLPGFQQQGVFNLTNNYISFSWDPSQQKLNGILKVKLM</sequence>
<proteinExistence type="predicted"/>
<organism evidence="3">
    <name type="scientific">Guillardia theta (strain CCMP2712)</name>
    <name type="common">Cryptophyte</name>
    <dbReference type="NCBI Taxonomy" id="905079"/>
    <lineage>
        <taxon>Eukaryota</taxon>
        <taxon>Cryptophyceae</taxon>
        <taxon>Pyrenomonadales</taxon>
        <taxon>Geminigeraceae</taxon>
        <taxon>Guillardia</taxon>
    </lineage>
</organism>
<dbReference type="HOGENOM" id="CLU_275504_0_0_1"/>
<evidence type="ECO:0000313" key="5">
    <source>
        <dbReference type="Proteomes" id="UP000011087"/>
    </source>
</evidence>
<dbReference type="KEGG" id="gtt:GUITHDRAFT_149001"/>
<dbReference type="Proteomes" id="UP000011087">
    <property type="component" value="Unassembled WGS sequence"/>
</dbReference>
<dbReference type="EMBL" id="JH993227">
    <property type="protein sequence ID" value="EKX31899.1"/>
    <property type="molecule type" value="Genomic_DNA"/>
</dbReference>
<name>L1I7N3_GUITC</name>
<keyword evidence="2" id="KW-0732">Signal</keyword>
<keyword evidence="1" id="KW-0472">Membrane</keyword>
<feature type="chain" id="PRO_5008769679" evidence="2">
    <location>
        <begin position="24"/>
        <end position="1159"/>
    </location>
</feature>
<dbReference type="GeneID" id="17288619"/>
<keyword evidence="1" id="KW-0812">Transmembrane</keyword>
<accession>L1I7N3</accession>
<feature type="transmembrane region" description="Helical" evidence="1">
    <location>
        <begin position="1073"/>
        <end position="1090"/>
    </location>
</feature>
<evidence type="ECO:0000256" key="1">
    <source>
        <dbReference type="SAM" id="Phobius"/>
    </source>
</evidence>
<evidence type="ECO:0000313" key="4">
    <source>
        <dbReference type="EnsemblProtists" id="EKX31899"/>
    </source>
</evidence>
<evidence type="ECO:0000256" key="2">
    <source>
        <dbReference type="SAM" id="SignalP"/>
    </source>
</evidence>
<feature type="signal peptide" evidence="2">
    <location>
        <begin position="1"/>
        <end position="23"/>
    </location>
</feature>
<dbReference type="AlphaFoldDB" id="L1I7N3"/>
<keyword evidence="5" id="KW-1185">Reference proteome</keyword>